<dbReference type="InterPro" id="IPR001563">
    <property type="entry name" value="Peptidase_S10"/>
</dbReference>
<dbReference type="Gene3D" id="3.40.50.1820">
    <property type="entry name" value="alpha/beta hydrolase"/>
    <property type="match status" value="1"/>
</dbReference>
<dbReference type="SUPFAM" id="SSF53474">
    <property type="entry name" value="alpha/beta-Hydrolases"/>
    <property type="match status" value="1"/>
</dbReference>
<reference evidence="4" key="1">
    <citation type="submission" date="2016-11" db="UniProtKB">
        <authorList>
            <consortium name="WormBaseParasite"/>
        </authorList>
    </citation>
    <scope>IDENTIFICATION</scope>
</reference>
<feature type="compositionally biased region" description="Polar residues" evidence="2">
    <location>
        <begin position="439"/>
        <end position="448"/>
    </location>
</feature>
<accession>A0A1I8AP78</accession>
<dbReference type="PANTHER" id="PTHR11802:SF418">
    <property type="entry name" value="SERINE CARBOXYPEPTIDASE CTSA-1.1"/>
    <property type="match status" value="1"/>
</dbReference>
<comment type="similarity">
    <text evidence="1">Belongs to the peptidase S10 family.</text>
</comment>
<dbReference type="GO" id="GO:0004185">
    <property type="term" value="F:serine-type carboxypeptidase activity"/>
    <property type="evidence" value="ECO:0007669"/>
    <property type="project" value="InterPro"/>
</dbReference>
<feature type="region of interest" description="Disordered" evidence="2">
    <location>
        <begin position="439"/>
        <end position="495"/>
    </location>
</feature>
<keyword evidence="3" id="KW-1185">Reference proteome</keyword>
<dbReference type="AlphaFoldDB" id="A0A1I8AP78"/>
<dbReference type="PRINTS" id="PR00724">
    <property type="entry name" value="CRBOXYPTASEC"/>
</dbReference>
<organism evidence="3 4">
    <name type="scientific">Steinernema glaseri</name>
    <dbReference type="NCBI Taxonomy" id="37863"/>
    <lineage>
        <taxon>Eukaryota</taxon>
        <taxon>Metazoa</taxon>
        <taxon>Ecdysozoa</taxon>
        <taxon>Nematoda</taxon>
        <taxon>Chromadorea</taxon>
        <taxon>Rhabditida</taxon>
        <taxon>Tylenchina</taxon>
        <taxon>Panagrolaimomorpha</taxon>
        <taxon>Strongyloidoidea</taxon>
        <taxon>Steinernematidae</taxon>
        <taxon>Steinernema</taxon>
    </lineage>
</organism>
<name>A0A1I8AP78_9BILA</name>
<evidence type="ECO:0000256" key="1">
    <source>
        <dbReference type="ARBA" id="ARBA00009431"/>
    </source>
</evidence>
<proteinExistence type="inferred from homology"/>
<dbReference type="GO" id="GO:0006508">
    <property type="term" value="P:proteolysis"/>
    <property type="evidence" value="ECO:0007669"/>
    <property type="project" value="InterPro"/>
</dbReference>
<sequence>MLFIESPRGVGFSYQDNDVNTNCTQNDEMTSWDNLWAIIDFFNVHSLYNSTHQNNEFYVGGLSYAGVYVPTLVQRMLHNKEQLNFNLKGMFTENGYVSAIQNVRYLPDYLYFHGMMPKTDWDFLKNCCPNKDGLATAYCDYDNFVSIAGGGRVSPIKFDDPLKSQCSILIAEYINGKWNSYFNNPYNLYQDCYAWTPEDNPFSFMQKPKKSSGQFIGHSRRLSKQAFVNQPSRINYISSDPGMGFTCYTYSAAAVGYLDWPHVRQALHIPDYVQSSNDSPNCVNQYNQTMVDETSLYEDILRNAPDNFKIMFYAGDVDTVCGLIENQLFVENLFKNHTSEESFVVKEHGPWTYSLGDQFRPQVVGYQKSYQIGSTRIELASLKGAGHTAAGDRPGPTLQLITNFVKFKLNNATRKTPIPLSILTGFGVERQPLKKQYQPFQATEPAQHSATTASSTTSPTASDPTTSTIDDPAANATTTKGAPPTMSPPERTTRAASRITSVTLAIVVVLLIGTF</sequence>
<dbReference type="WBParaSite" id="L893_g746.t2">
    <property type="protein sequence ID" value="L893_g746.t2"/>
    <property type="gene ID" value="L893_g746"/>
</dbReference>
<dbReference type="InterPro" id="IPR029058">
    <property type="entry name" value="AB_hydrolase_fold"/>
</dbReference>
<feature type="compositionally biased region" description="Low complexity" evidence="2">
    <location>
        <begin position="449"/>
        <end position="474"/>
    </location>
</feature>
<evidence type="ECO:0000313" key="4">
    <source>
        <dbReference type="WBParaSite" id="L893_g746.t2"/>
    </source>
</evidence>
<protein>
    <submittedName>
        <fullName evidence="4">Serine carboxypeptidase</fullName>
    </submittedName>
</protein>
<dbReference type="Pfam" id="PF00450">
    <property type="entry name" value="Peptidase_S10"/>
    <property type="match status" value="1"/>
</dbReference>
<evidence type="ECO:0000313" key="3">
    <source>
        <dbReference type="Proteomes" id="UP000095287"/>
    </source>
</evidence>
<dbReference type="PANTHER" id="PTHR11802">
    <property type="entry name" value="SERINE PROTEASE FAMILY S10 SERINE CARBOXYPEPTIDASE"/>
    <property type="match status" value="1"/>
</dbReference>
<dbReference type="Proteomes" id="UP000095287">
    <property type="component" value="Unplaced"/>
</dbReference>
<evidence type="ECO:0000256" key="2">
    <source>
        <dbReference type="SAM" id="MobiDB-lite"/>
    </source>
</evidence>